<protein>
    <recommendedName>
        <fullName evidence="3">beta-N-acetylhexosaminidase</fullName>
        <ecNumber evidence="3">3.2.1.52</ecNumber>
    </recommendedName>
</protein>
<keyword evidence="5" id="KW-0326">Glycosidase</keyword>
<dbReference type="SUPFAM" id="SSF51445">
    <property type="entry name" value="(Trans)glycosidases"/>
    <property type="match status" value="1"/>
</dbReference>
<dbReference type="InterPro" id="IPR013320">
    <property type="entry name" value="ConA-like_dom_sf"/>
</dbReference>
<name>A0ABV5R2T9_9ACTN</name>
<evidence type="ECO:0000256" key="1">
    <source>
        <dbReference type="ARBA" id="ARBA00001231"/>
    </source>
</evidence>
<dbReference type="PANTHER" id="PTHR22600">
    <property type="entry name" value="BETA-HEXOSAMINIDASE"/>
    <property type="match status" value="1"/>
</dbReference>
<reference evidence="9 10" key="1">
    <citation type="submission" date="2024-09" db="EMBL/GenBank/DDBJ databases">
        <authorList>
            <person name="Sun Q."/>
            <person name="Mori K."/>
        </authorList>
    </citation>
    <scope>NUCLEOTIDE SEQUENCE [LARGE SCALE GENOMIC DNA]</scope>
    <source>
        <strain evidence="9 10">JCM 3331</strain>
    </source>
</reference>
<dbReference type="InterPro" id="IPR015882">
    <property type="entry name" value="HEX_bac_N"/>
</dbReference>
<dbReference type="EMBL" id="JBHMCG010000034">
    <property type="protein sequence ID" value="MFB9572163.1"/>
    <property type="molecule type" value="Genomic_DNA"/>
</dbReference>
<accession>A0ABV5R2T9</accession>
<dbReference type="Gene3D" id="2.60.120.200">
    <property type="match status" value="1"/>
</dbReference>
<evidence type="ECO:0000256" key="2">
    <source>
        <dbReference type="ARBA" id="ARBA00006285"/>
    </source>
</evidence>
<dbReference type="Pfam" id="PF00728">
    <property type="entry name" value="Glyco_hydro_20"/>
    <property type="match status" value="1"/>
</dbReference>
<dbReference type="Pfam" id="PF02838">
    <property type="entry name" value="Glyco_hydro_20b"/>
    <property type="match status" value="1"/>
</dbReference>
<evidence type="ECO:0000256" key="4">
    <source>
        <dbReference type="ARBA" id="ARBA00022801"/>
    </source>
</evidence>
<evidence type="ECO:0000256" key="3">
    <source>
        <dbReference type="ARBA" id="ARBA00012663"/>
    </source>
</evidence>
<evidence type="ECO:0000256" key="6">
    <source>
        <dbReference type="SAM" id="MobiDB-lite"/>
    </source>
</evidence>
<feature type="domain" description="Beta-hexosaminidase bacterial type N-terminal" evidence="8">
    <location>
        <begin position="74"/>
        <end position="218"/>
    </location>
</feature>
<dbReference type="SUPFAM" id="SSF49899">
    <property type="entry name" value="Concanavalin A-like lectins/glucanases"/>
    <property type="match status" value="1"/>
</dbReference>
<evidence type="ECO:0000259" key="7">
    <source>
        <dbReference type="Pfam" id="PF00728"/>
    </source>
</evidence>
<evidence type="ECO:0000259" key="8">
    <source>
        <dbReference type="Pfam" id="PF02838"/>
    </source>
</evidence>
<dbReference type="Pfam" id="PF13385">
    <property type="entry name" value="Laminin_G_3"/>
    <property type="match status" value="1"/>
</dbReference>
<dbReference type="PRINTS" id="PR00738">
    <property type="entry name" value="GLHYDRLASE20"/>
</dbReference>
<feature type="region of interest" description="Disordered" evidence="6">
    <location>
        <begin position="56"/>
        <end position="76"/>
    </location>
</feature>
<feature type="region of interest" description="Disordered" evidence="6">
    <location>
        <begin position="554"/>
        <end position="573"/>
    </location>
</feature>
<evidence type="ECO:0000256" key="5">
    <source>
        <dbReference type="ARBA" id="ARBA00023295"/>
    </source>
</evidence>
<proteinExistence type="inferred from homology"/>
<dbReference type="InterPro" id="IPR025705">
    <property type="entry name" value="Beta_hexosaminidase_sua/sub"/>
</dbReference>
<dbReference type="Gene3D" id="3.30.379.10">
    <property type="entry name" value="Chitobiase/beta-hexosaminidase domain 2-like"/>
    <property type="match status" value="1"/>
</dbReference>
<dbReference type="RefSeq" id="WP_386143652.1">
    <property type="nucleotide sequence ID" value="NZ_JBHMCG010000034.1"/>
</dbReference>
<comment type="similarity">
    <text evidence="2">Belongs to the glycosyl hydrolase 20 family.</text>
</comment>
<gene>
    <name evidence="9" type="ORF">ACFFTL_07455</name>
</gene>
<feature type="domain" description="Glycoside hydrolase family 20 catalytic" evidence="7">
    <location>
        <begin position="225"/>
        <end position="453"/>
    </location>
</feature>
<dbReference type="Proteomes" id="UP001589710">
    <property type="component" value="Unassembled WGS sequence"/>
</dbReference>
<dbReference type="InterPro" id="IPR015883">
    <property type="entry name" value="Glyco_hydro_20_cat"/>
</dbReference>
<dbReference type="InterPro" id="IPR029018">
    <property type="entry name" value="Hex-like_dom2"/>
</dbReference>
<evidence type="ECO:0000313" key="10">
    <source>
        <dbReference type="Proteomes" id="UP001589710"/>
    </source>
</evidence>
<keyword evidence="4" id="KW-0378">Hydrolase</keyword>
<comment type="caution">
    <text evidence="9">The sequence shown here is derived from an EMBL/GenBank/DDBJ whole genome shotgun (WGS) entry which is preliminary data.</text>
</comment>
<evidence type="ECO:0000313" key="9">
    <source>
        <dbReference type="EMBL" id="MFB9572163.1"/>
    </source>
</evidence>
<dbReference type="SUPFAM" id="SSF55545">
    <property type="entry name" value="beta-N-acetylhexosaminidase-like domain"/>
    <property type="match status" value="1"/>
</dbReference>
<dbReference type="EC" id="3.2.1.52" evidence="3"/>
<dbReference type="Gene3D" id="3.20.20.80">
    <property type="entry name" value="Glycosidases"/>
    <property type="match status" value="1"/>
</dbReference>
<comment type="catalytic activity">
    <reaction evidence="1">
        <text>Hydrolysis of terminal non-reducing N-acetyl-D-hexosamine residues in N-acetyl-beta-D-hexosaminides.</text>
        <dbReference type="EC" id="3.2.1.52"/>
    </reaction>
</comment>
<sequence length="775" mass="84612">MVYTTPANTLVVCHVYRYGPGETGLQETVVRRVMPVLPLLIALVIGSITPVAVANEPPDEPVSSTGTTTAAPGPPVVPRPTQWTEPGGHTQLSAGTRILVDPRSRSTTALPSGQAELPGPARQSVQDLAKQLRTEVTQVSGVTPAVSSDIRHPRAGDIVLTLTEHGALGAEGYRFESTDAVRIEAASTHGLFYGTRTLLQLLRTAPDHLTVPKAVSTDRPAQPVRMTMLDAGRKYWQPQYLEKLVRRMADQKLNTLFLQFSDSEGFRLFSPEFPGLADPAHSYDRADIERLKHVAARYHVQVMPGIDVPGHATVITDAFKIGFGDGPEPCTQAHTHSHLTPNWMVDLTSEKAVATTRRIVDEFVGWFDAPLFSIGADELPGQLANCPRVKNHLAADPDTSTLGDLLNGYINTLDDVVAEHGKRTAIYNGSEHLAAPQQKVHAPVVFLTWEGTGTEPVIPGHDEIAIGPFYDTPNNYHHSYPDETWMYDSWVPSTAPDLLGSGLMNWADYNFWADDGYFEQQMATARAIIADRSWNASATPDTVQDFRTLVARLGDPPGLRPDPVTPRVDDGRPSHHWTFDQASYPSGWTWAGSPGNTIFAEDTAGNLPGTSYIINNPTPVPDGVSGQAWRFDSDRDGVGFGGLDLTEPWTVSGWVRTTGRTSDQVLLSSKAGALKLQQWGTGKVGFTRYGAADHSFDYTLPLNQWVQLTWVTEPGRTTLYANGERVGTVDASIPLPLRSIGTEKAGLRGDLDEVTTWDEALSPEQVRADYAHYDR</sequence>
<dbReference type="InterPro" id="IPR017853">
    <property type="entry name" value="GH"/>
</dbReference>
<feature type="compositionally biased region" description="Low complexity" evidence="6">
    <location>
        <begin position="61"/>
        <end position="71"/>
    </location>
</feature>
<organism evidence="9 10">
    <name type="scientific">Streptomyces yanii</name>
    <dbReference type="NCBI Taxonomy" id="78510"/>
    <lineage>
        <taxon>Bacteria</taxon>
        <taxon>Bacillati</taxon>
        <taxon>Actinomycetota</taxon>
        <taxon>Actinomycetes</taxon>
        <taxon>Kitasatosporales</taxon>
        <taxon>Streptomycetaceae</taxon>
        <taxon>Streptomyces</taxon>
    </lineage>
</organism>
<dbReference type="PANTHER" id="PTHR22600:SF57">
    <property type="entry name" value="BETA-N-ACETYLHEXOSAMINIDASE"/>
    <property type="match status" value="1"/>
</dbReference>
<keyword evidence="10" id="KW-1185">Reference proteome</keyword>